<dbReference type="SUPFAM" id="SSF55874">
    <property type="entry name" value="ATPase domain of HSP90 chaperone/DNA topoisomerase II/histidine kinase"/>
    <property type="match status" value="1"/>
</dbReference>
<organism evidence="3 4">
    <name type="scientific">Aureibacter tunicatorum</name>
    <dbReference type="NCBI Taxonomy" id="866807"/>
    <lineage>
        <taxon>Bacteria</taxon>
        <taxon>Pseudomonadati</taxon>
        <taxon>Bacteroidota</taxon>
        <taxon>Cytophagia</taxon>
        <taxon>Cytophagales</taxon>
        <taxon>Persicobacteraceae</taxon>
        <taxon>Aureibacter</taxon>
    </lineage>
</organism>
<dbReference type="GO" id="GO:0016020">
    <property type="term" value="C:membrane"/>
    <property type="evidence" value="ECO:0007669"/>
    <property type="project" value="InterPro"/>
</dbReference>
<dbReference type="EMBL" id="JAVDQD010000001">
    <property type="protein sequence ID" value="MDR6237912.1"/>
    <property type="molecule type" value="Genomic_DNA"/>
</dbReference>
<dbReference type="RefSeq" id="WP_309937382.1">
    <property type="nucleotide sequence ID" value="NZ_AP025305.1"/>
</dbReference>
<keyword evidence="1" id="KW-0812">Transmembrane</keyword>
<dbReference type="PANTHER" id="PTHR34220">
    <property type="entry name" value="SENSOR HISTIDINE KINASE YPDA"/>
    <property type="match status" value="1"/>
</dbReference>
<keyword evidence="3" id="KW-0808">Transferase</keyword>
<sequence>MTRNEADYYKTELFFVSITYVFYTFSMLVSSFAIHYYTRYKDAEAEKIKSELSVLKSQINPHFFFNTLNIIYSQAITKSDKTVESISKLSSMMRYVLSDTQESRVSLAQEIKYYDDYIALQKERLTEKTNVVFKVEGKITNQFLPPLLGINLIENAFKFGVSTEKETSIIIHIIIDNQWIEFDISNDIPKKKAINSDSSQIGLANTKKRLDLLFVNKYTLQIEKNDLKYSVLLKFPLSC</sequence>
<dbReference type="Proteomes" id="UP001185092">
    <property type="component" value="Unassembled WGS sequence"/>
</dbReference>
<gene>
    <name evidence="3" type="ORF">HNQ88_000888</name>
</gene>
<keyword evidence="4" id="KW-1185">Reference proteome</keyword>
<keyword evidence="3" id="KW-0418">Kinase</keyword>
<protein>
    <submittedName>
        <fullName evidence="3">LytS/YehU family sensor histidine kinase</fullName>
    </submittedName>
</protein>
<evidence type="ECO:0000256" key="1">
    <source>
        <dbReference type="SAM" id="Phobius"/>
    </source>
</evidence>
<evidence type="ECO:0000313" key="3">
    <source>
        <dbReference type="EMBL" id="MDR6237912.1"/>
    </source>
</evidence>
<dbReference type="InterPro" id="IPR010559">
    <property type="entry name" value="Sig_transdc_His_kin_internal"/>
</dbReference>
<evidence type="ECO:0000259" key="2">
    <source>
        <dbReference type="Pfam" id="PF06580"/>
    </source>
</evidence>
<dbReference type="InterPro" id="IPR036890">
    <property type="entry name" value="HATPase_C_sf"/>
</dbReference>
<dbReference type="Gene3D" id="3.30.565.10">
    <property type="entry name" value="Histidine kinase-like ATPase, C-terminal domain"/>
    <property type="match status" value="1"/>
</dbReference>
<feature type="transmembrane region" description="Helical" evidence="1">
    <location>
        <begin position="13"/>
        <end position="37"/>
    </location>
</feature>
<keyword evidence="1" id="KW-0472">Membrane</keyword>
<name>A0AAE4BS28_9BACT</name>
<reference evidence="3" key="1">
    <citation type="submission" date="2023-07" db="EMBL/GenBank/DDBJ databases">
        <title>Genomic Encyclopedia of Type Strains, Phase IV (KMG-IV): sequencing the most valuable type-strain genomes for metagenomic binning, comparative biology and taxonomic classification.</title>
        <authorList>
            <person name="Goeker M."/>
        </authorList>
    </citation>
    <scope>NUCLEOTIDE SEQUENCE</scope>
    <source>
        <strain evidence="3">DSM 26174</strain>
    </source>
</reference>
<dbReference type="GO" id="GO:0000155">
    <property type="term" value="F:phosphorelay sensor kinase activity"/>
    <property type="evidence" value="ECO:0007669"/>
    <property type="project" value="InterPro"/>
</dbReference>
<accession>A0AAE4BS28</accession>
<keyword evidence="1" id="KW-1133">Transmembrane helix</keyword>
<proteinExistence type="predicted"/>
<dbReference type="PANTHER" id="PTHR34220:SF7">
    <property type="entry name" value="SENSOR HISTIDINE KINASE YPDA"/>
    <property type="match status" value="1"/>
</dbReference>
<dbReference type="InterPro" id="IPR050640">
    <property type="entry name" value="Bact_2-comp_sensor_kinase"/>
</dbReference>
<feature type="domain" description="Signal transduction histidine kinase internal region" evidence="2">
    <location>
        <begin position="51"/>
        <end position="128"/>
    </location>
</feature>
<evidence type="ECO:0000313" key="4">
    <source>
        <dbReference type="Proteomes" id="UP001185092"/>
    </source>
</evidence>
<comment type="caution">
    <text evidence="3">The sequence shown here is derived from an EMBL/GenBank/DDBJ whole genome shotgun (WGS) entry which is preliminary data.</text>
</comment>
<dbReference type="Pfam" id="PF06580">
    <property type="entry name" value="His_kinase"/>
    <property type="match status" value="1"/>
</dbReference>
<dbReference type="AlphaFoldDB" id="A0AAE4BS28"/>